<name>A0ABQ7NSZ1_BRACM</name>
<evidence type="ECO:0000256" key="1">
    <source>
        <dbReference type="SAM" id="Phobius"/>
    </source>
</evidence>
<evidence type="ECO:0000313" key="2">
    <source>
        <dbReference type="EMBL" id="KAG5413200.1"/>
    </source>
</evidence>
<keyword evidence="1" id="KW-1133">Transmembrane helix</keyword>
<gene>
    <name evidence="2" type="primary">A01g501170.1_BraROA</name>
    <name evidence="2" type="ORF">IGI04_000767</name>
</gene>
<proteinExistence type="predicted"/>
<reference evidence="2 3" key="1">
    <citation type="submission" date="2021-03" db="EMBL/GenBank/DDBJ databases">
        <authorList>
            <person name="King G.J."/>
            <person name="Bancroft I."/>
            <person name="Baten A."/>
            <person name="Bloomfield J."/>
            <person name="Borpatragohain P."/>
            <person name="He Z."/>
            <person name="Irish N."/>
            <person name="Irwin J."/>
            <person name="Liu K."/>
            <person name="Mauleon R.P."/>
            <person name="Moore J."/>
            <person name="Morris R."/>
            <person name="Ostergaard L."/>
            <person name="Wang B."/>
            <person name="Wells R."/>
        </authorList>
    </citation>
    <scope>NUCLEOTIDE SEQUENCE [LARGE SCALE GENOMIC DNA]</scope>
    <source>
        <strain evidence="2">R-o-18</strain>
        <tissue evidence="2">Leaf</tissue>
    </source>
</reference>
<keyword evidence="1" id="KW-0472">Membrane</keyword>
<dbReference type="EMBL" id="JADBGQ010000001">
    <property type="protein sequence ID" value="KAG5413200.1"/>
    <property type="molecule type" value="Genomic_DNA"/>
</dbReference>
<comment type="caution">
    <text evidence="2">The sequence shown here is derived from an EMBL/GenBank/DDBJ whole genome shotgun (WGS) entry which is preliminary data.</text>
</comment>
<feature type="transmembrane region" description="Helical" evidence="1">
    <location>
        <begin position="91"/>
        <end position="110"/>
    </location>
</feature>
<dbReference type="Proteomes" id="UP000823674">
    <property type="component" value="Chromosome A01"/>
</dbReference>
<keyword evidence="1" id="KW-0812">Transmembrane</keyword>
<accession>A0ABQ7NSZ1</accession>
<protein>
    <recommendedName>
        <fullName evidence="4">Sugar phosphate transporter domain-containing protein</fullName>
    </recommendedName>
</protein>
<organism evidence="2 3">
    <name type="scientific">Brassica rapa subsp. trilocularis</name>
    <dbReference type="NCBI Taxonomy" id="1813537"/>
    <lineage>
        <taxon>Eukaryota</taxon>
        <taxon>Viridiplantae</taxon>
        <taxon>Streptophyta</taxon>
        <taxon>Embryophyta</taxon>
        <taxon>Tracheophyta</taxon>
        <taxon>Spermatophyta</taxon>
        <taxon>Magnoliopsida</taxon>
        <taxon>eudicotyledons</taxon>
        <taxon>Gunneridae</taxon>
        <taxon>Pentapetalae</taxon>
        <taxon>rosids</taxon>
        <taxon>malvids</taxon>
        <taxon>Brassicales</taxon>
        <taxon>Brassicaceae</taxon>
        <taxon>Brassiceae</taxon>
        <taxon>Brassica</taxon>
    </lineage>
</organism>
<evidence type="ECO:0000313" key="3">
    <source>
        <dbReference type="Proteomes" id="UP000823674"/>
    </source>
</evidence>
<evidence type="ECO:0008006" key="4">
    <source>
        <dbReference type="Google" id="ProtNLM"/>
    </source>
</evidence>
<sequence>MNPIQKSQLMDPSLWSLHYLSFIHHKEPYEIHLVSSENVVGARAALARSASFQALLVGLFNVDSDYFMLVVVTYLGVHLMISHGSPVVEQVSLVKFVMSCFAVLLVFIKLSRFPPIFILLPDVII</sequence>
<keyword evidence="3" id="KW-1185">Reference proteome</keyword>